<feature type="compositionally biased region" description="Polar residues" evidence="1">
    <location>
        <begin position="406"/>
        <end position="427"/>
    </location>
</feature>
<proteinExistence type="predicted"/>
<evidence type="ECO:0000313" key="3">
    <source>
        <dbReference type="Proteomes" id="UP000799539"/>
    </source>
</evidence>
<evidence type="ECO:0000313" key="2">
    <source>
        <dbReference type="EMBL" id="KAF2207727.1"/>
    </source>
</evidence>
<dbReference type="OrthoDB" id="3650338at2759"/>
<protein>
    <submittedName>
        <fullName evidence="2">Uncharacterized protein</fullName>
    </submittedName>
</protein>
<sequence>MEWQIASGAFRCSKVDLRHSSSLVETPCTENSSSTHSCTLCQQTRAAAFSMQSSNLAAVNLSSPNAESDRLAMAHSFEKQVLWEPAVANTATRRAQQQWLNADVYEDVPLHGSGLPPVTITMTTEAYYALGRAIEFSRLRCQPTCGTIDEVFELGLAPLEREGIIPTANIRNQYLNGCRDFIDRFDTTADESIEHAHLLSFDFGTLNLDAVLVRLRIWAICAGKGHVYQLGIITNMLGCYDMKLFNSVPSKPPTHTIFFVRHCLWDRTVGKFLQLWEPLVQATDNVRTATVAGPEVRHPQVSGMPPIQESIWQNDAPAGDEFACKVADYGCRPPHPLSYPKSSGGFQIFPKSDAQHENTVLSPLATSPAGQVSFASTPTHPYFARPMGRNRSVEEAIMDGGRSVAEKSTSGALESSAGTTPQTTRYGSSHALLREGSASFK</sequence>
<dbReference type="Proteomes" id="UP000799539">
    <property type="component" value="Unassembled WGS sequence"/>
</dbReference>
<organism evidence="2 3">
    <name type="scientific">Cercospora zeae-maydis SCOH1-5</name>
    <dbReference type="NCBI Taxonomy" id="717836"/>
    <lineage>
        <taxon>Eukaryota</taxon>
        <taxon>Fungi</taxon>
        <taxon>Dikarya</taxon>
        <taxon>Ascomycota</taxon>
        <taxon>Pezizomycotina</taxon>
        <taxon>Dothideomycetes</taxon>
        <taxon>Dothideomycetidae</taxon>
        <taxon>Mycosphaerellales</taxon>
        <taxon>Mycosphaerellaceae</taxon>
        <taxon>Cercospora</taxon>
    </lineage>
</organism>
<dbReference type="EMBL" id="ML992700">
    <property type="protein sequence ID" value="KAF2207727.1"/>
    <property type="molecule type" value="Genomic_DNA"/>
</dbReference>
<evidence type="ECO:0000256" key="1">
    <source>
        <dbReference type="SAM" id="MobiDB-lite"/>
    </source>
</evidence>
<accession>A0A6A6F5Z0</accession>
<gene>
    <name evidence="2" type="ORF">CERZMDRAFT_88205</name>
</gene>
<keyword evidence="3" id="KW-1185">Reference proteome</keyword>
<reference evidence="2" key="1">
    <citation type="journal article" date="2020" name="Stud. Mycol.">
        <title>101 Dothideomycetes genomes: a test case for predicting lifestyles and emergence of pathogens.</title>
        <authorList>
            <person name="Haridas S."/>
            <person name="Albert R."/>
            <person name="Binder M."/>
            <person name="Bloem J."/>
            <person name="Labutti K."/>
            <person name="Salamov A."/>
            <person name="Andreopoulos B."/>
            <person name="Baker S."/>
            <person name="Barry K."/>
            <person name="Bills G."/>
            <person name="Bluhm B."/>
            <person name="Cannon C."/>
            <person name="Castanera R."/>
            <person name="Culley D."/>
            <person name="Daum C."/>
            <person name="Ezra D."/>
            <person name="Gonzalez J."/>
            <person name="Henrissat B."/>
            <person name="Kuo A."/>
            <person name="Liang C."/>
            <person name="Lipzen A."/>
            <person name="Lutzoni F."/>
            <person name="Magnuson J."/>
            <person name="Mondo S."/>
            <person name="Nolan M."/>
            <person name="Ohm R."/>
            <person name="Pangilinan J."/>
            <person name="Park H.-J."/>
            <person name="Ramirez L."/>
            <person name="Alfaro M."/>
            <person name="Sun H."/>
            <person name="Tritt A."/>
            <person name="Yoshinaga Y."/>
            <person name="Zwiers L.-H."/>
            <person name="Turgeon B."/>
            <person name="Goodwin S."/>
            <person name="Spatafora J."/>
            <person name="Crous P."/>
            <person name="Grigoriev I."/>
        </authorList>
    </citation>
    <scope>NUCLEOTIDE SEQUENCE</scope>
    <source>
        <strain evidence="2">SCOH1-5</strain>
    </source>
</reference>
<dbReference type="AlphaFoldDB" id="A0A6A6F5Z0"/>
<feature type="region of interest" description="Disordered" evidence="1">
    <location>
        <begin position="400"/>
        <end position="441"/>
    </location>
</feature>
<name>A0A6A6F5Z0_9PEZI</name>